<reference evidence="1 2" key="1">
    <citation type="submission" date="2020-04" db="EMBL/GenBank/DDBJ databases">
        <authorList>
            <person name="Zhang R."/>
            <person name="Schippers A."/>
        </authorList>
    </citation>
    <scope>NUCLEOTIDE SEQUENCE [LARGE SCALE GENOMIC DNA]</scope>
    <source>
        <strain evidence="1 2">DSM 109850</strain>
    </source>
</reference>
<dbReference type="InterPro" id="IPR013321">
    <property type="entry name" value="Arc_rbn_hlx_hlx"/>
</dbReference>
<dbReference type="RefSeq" id="WP_169101709.1">
    <property type="nucleotide sequence ID" value="NZ_JABBVZ010000077.1"/>
</dbReference>
<gene>
    <name evidence="1" type="ORF">HIJ39_16775</name>
</gene>
<sequence length="63" mass="7213">MKDHKDRKRDRHTPDNVHVSVRARRDWIARLDAAAQAVGESRMAYIRRAVEERMAREEGGGGA</sequence>
<dbReference type="Proteomes" id="UP000533476">
    <property type="component" value="Unassembled WGS sequence"/>
</dbReference>
<comment type="caution">
    <text evidence="1">The sequence shown here is derived from an EMBL/GenBank/DDBJ whole genome shotgun (WGS) entry which is preliminary data.</text>
</comment>
<protein>
    <submittedName>
        <fullName evidence="1">Uncharacterized protein</fullName>
    </submittedName>
</protein>
<proteinExistence type="predicted"/>
<dbReference type="GO" id="GO:0006355">
    <property type="term" value="P:regulation of DNA-templated transcription"/>
    <property type="evidence" value="ECO:0007669"/>
    <property type="project" value="InterPro"/>
</dbReference>
<evidence type="ECO:0000313" key="2">
    <source>
        <dbReference type="Proteomes" id="UP000533476"/>
    </source>
</evidence>
<name>A0A7Y0Q391_9FIRM</name>
<accession>A0A7Y0Q391</accession>
<keyword evidence="2" id="KW-1185">Reference proteome</keyword>
<dbReference type="AlphaFoldDB" id="A0A7Y0Q391"/>
<organism evidence="1 2">
    <name type="scientific">Sulfobacillus harzensis</name>
    <dbReference type="NCBI Taxonomy" id="2729629"/>
    <lineage>
        <taxon>Bacteria</taxon>
        <taxon>Bacillati</taxon>
        <taxon>Bacillota</taxon>
        <taxon>Clostridia</taxon>
        <taxon>Eubacteriales</taxon>
        <taxon>Clostridiales Family XVII. Incertae Sedis</taxon>
        <taxon>Sulfobacillus</taxon>
    </lineage>
</organism>
<dbReference type="EMBL" id="JABBVZ010000077">
    <property type="protein sequence ID" value="NMP23988.1"/>
    <property type="molecule type" value="Genomic_DNA"/>
</dbReference>
<evidence type="ECO:0000313" key="1">
    <source>
        <dbReference type="EMBL" id="NMP23988.1"/>
    </source>
</evidence>
<dbReference type="Gene3D" id="1.10.1220.10">
    <property type="entry name" value="Met repressor-like"/>
    <property type="match status" value="1"/>
</dbReference>